<evidence type="ECO:0000256" key="1">
    <source>
        <dbReference type="ARBA" id="ARBA00004394"/>
    </source>
</evidence>
<feature type="binding site" evidence="5">
    <location>
        <position position="103"/>
    </location>
    <ligand>
        <name>Zn(2+)</name>
        <dbReference type="ChEBI" id="CHEBI:29105"/>
    </ligand>
</feature>
<evidence type="ECO:0000313" key="8">
    <source>
        <dbReference type="EMBL" id="KCV69458.1"/>
    </source>
</evidence>
<dbReference type="GO" id="GO:0046872">
    <property type="term" value="F:metal ion binding"/>
    <property type="evidence" value="ECO:0007669"/>
    <property type="project" value="UniProtKB-KW"/>
</dbReference>
<dbReference type="SUPFAM" id="SSF50156">
    <property type="entry name" value="PDZ domain-like"/>
    <property type="match status" value="1"/>
</dbReference>
<accession>A0A058Z6E1</accession>
<comment type="subcellular location">
    <subcellularLocation>
        <location evidence="1">Golgi apparatus membrane</location>
    </subcellularLocation>
</comment>
<dbReference type="PANTHER" id="PTHR12893">
    <property type="entry name" value="GOLGI REASSEMBLY STACKING PROTEIN GRASP"/>
    <property type="match status" value="1"/>
</dbReference>
<feature type="compositionally biased region" description="Pro residues" evidence="6">
    <location>
        <begin position="313"/>
        <end position="325"/>
    </location>
</feature>
<dbReference type="GeneID" id="20528612"/>
<evidence type="ECO:0000259" key="7">
    <source>
        <dbReference type="PROSITE" id="PS51865"/>
    </source>
</evidence>
<dbReference type="PANTHER" id="PTHR12893:SF0">
    <property type="entry name" value="GRASP65"/>
    <property type="match status" value="1"/>
</dbReference>
<proteinExistence type="predicted"/>
<feature type="compositionally biased region" description="Low complexity" evidence="6">
    <location>
        <begin position="265"/>
        <end position="274"/>
    </location>
</feature>
<keyword evidence="5" id="KW-0862">Zinc</keyword>
<dbReference type="GO" id="GO:0007030">
    <property type="term" value="P:Golgi organization"/>
    <property type="evidence" value="ECO:0007669"/>
    <property type="project" value="TreeGrafter"/>
</dbReference>
<gene>
    <name evidence="8" type="ORF">H696_03887</name>
</gene>
<dbReference type="InterPro" id="IPR036034">
    <property type="entry name" value="PDZ_sf"/>
</dbReference>
<dbReference type="AlphaFoldDB" id="A0A058Z6E1"/>
<dbReference type="OMA" id="GYHVVRV"/>
<dbReference type="OrthoDB" id="3318at2759"/>
<dbReference type="RefSeq" id="XP_009496023.1">
    <property type="nucleotide sequence ID" value="XM_009497748.1"/>
</dbReference>
<evidence type="ECO:0000256" key="4">
    <source>
        <dbReference type="ARBA" id="ARBA00023136"/>
    </source>
</evidence>
<dbReference type="Gene3D" id="2.30.42.10">
    <property type="match status" value="2"/>
</dbReference>
<keyword evidence="2" id="KW-0677">Repeat</keyword>
<feature type="domain" description="PDZ GRASP-type" evidence="7">
    <location>
        <begin position="111"/>
        <end position="201"/>
    </location>
</feature>
<reference evidence="8" key="1">
    <citation type="submission" date="2013-04" db="EMBL/GenBank/DDBJ databases">
        <title>The Genome Sequence of Fonticula alba ATCC 38817.</title>
        <authorList>
            <consortium name="The Broad Institute Genomics Platform"/>
            <person name="Russ C."/>
            <person name="Cuomo C."/>
            <person name="Burger G."/>
            <person name="Gray M.W."/>
            <person name="Holland P.W.H."/>
            <person name="King N."/>
            <person name="Lang F.B.F."/>
            <person name="Roger A.J."/>
            <person name="Ruiz-Trillo I."/>
            <person name="Brown M."/>
            <person name="Walker B."/>
            <person name="Young S."/>
            <person name="Zeng Q."/>
            <person name="Gargeya S."/>
            <person name="Fitzgerald M."/>
            <person name="Haas B."/>
            <person name="Abouelleil A."/>
            <person name="Allen A.W."/>
            <person name="Alvarado L."/>
            <person name="Arachchi H.M."/>
            <person name="Berlin A.M."/>
            <person name="Chapman S.B."/>
            <person name="Gainer-Dewar J."/>
            <person name="Goldberg J."/>
            <person name="Griggs A."/>
            <person name="Gujja S."/>
            <person name="Hansen M."/>
            <person name="Howarth C."/>
            <person name="Imamovic A."/>
            <person name="Ireland A."/>
            <person name="Larimer J."/>
            <person name="McCowan C."/>
            <person name="Murphy C."/>
            <person name="Pearson M."/>
            <person name="Poon T.W."/>
            <person name="Priest M."/>
            <person name="Roberts A."/>
            <person name="Saif S."/>
            <person name="Shea T."/>
            <person name="Sisk P."/>
            <person name="Sykes S."/>
            <person name="Wortman J."/>
            <person name="Nusbaum C."/>
            <person name="Birren B."/>
        </authorList>
    </citation>
    <scope>NUCLEOTIDE SEQUENCE [LARGE SCALE GENOMIC DNA]</scope>
    <source>
        <strain evidence="8">ATCC 38817</strain>
    </source>
</reference>
<dbReference type="GO" id="GO:0000139">
    <property type="term" value="C:Golgi membrane"/>
    <property type="evidence" value="ECO:0007669"/>
    <property type="project" value="UniProtKB-SubCell"/>
</dbReference>
<dbReference type="EMBL" id="KB932206">
    <property type="protein sequence ID" value="KCV69458.1"/>
    <property type="molecule type" value="Genomic_DNA"/>
</dbReference>
<dbReference type="Pfam" id="PF04495">
    <property type="entry name" value="GRASP55_65"/>
    <property type="match status" value="1"/>
</dbReference>
<feature type="domain" description="PDZ GRASP-type" evidence="7">
    <location>
        <begin position="12"/>
        <end position="105"/>
    </location>
</feature>
<dbReference type="InterPro" id="IPR024958">
    <property type="entry name" value="GRASP_PDZ"/>
</dbReference>
<dbReference type="PROSITE" id="PS51865">
    <property type="entry name" value="PDZ_GRASP"/>
    <property type="match status" value="2"/>
</dbReference>
<keyword evidence="3" id="KW-0333">Golgi apparatus</keyword>
<keyword evidence="5" id="KW-0479">Metal-binding</keyword>
<dbReference type="eggNOG" id="KOG3834">
    <property type="taxonomic scope" value="Eukaryota"/>
</dbReference>
<dbReference type="InterPro" id="IPR007583">
    <property type="entry name" value="GRASP55_65"/>
</dbReference>
<name>A0A058Z6E1_FONAL</name>
<evidence type="ECO:0000256" key="5">
    <source>
        <dbReference type="PIRSR" id="PIRSR607583-1"/>
    </source>
</evidence>
<feature type="compositionally biased region" description="Low complexity" evidence="6">
    <location>
        <begin position="285"/>
        <end position="312"/>
    </location>
</feature>
<protein>
    <recommendedName>
        <fullName evidence="7">PDZ GRASP-type domain-containing protein</fullName>
    </recommendedName>
</protein>
<evidence type="ECO:0000256" key="2">
    <source>
        <dbReference type="ARBA" id="ARBA00022737"/>
    </source>
</evidence>
<feature type="binding site" evidence="5">
    <location>
        <position position="15"/>
    </location>
    <ligand>
        <name>Zn(2+)</name>
        <dbReference type="ChEBI" id="CHEBI:29105"/>
    </ligand>
</feature>
<dbReference type="Proteomes" id="UP000030693">
    <property type="component" value="Unassembled WGS sequence"/>
</dbReference>
<dbReference type="STRING" id="691883.A0A058Z6E1"/>
<sequence>MGTGISKPAFTGGFHVLGIQPDSPASEALLEPLFDYIVGIASVDLIHTPQPENELVTQLRKHLHQPVELLIFNTRNCEIRSVSIVPSNNWGGTGLLGARIRFCRPSPSGLPTWRVLSVEPGSPAHAAGLEADTDFIVSSPDVLLRDDRSLSELIASLRDGAVLRLIIYSSARRAFRSVVINIRKDWGGTGKLGCDIASGTLHRIPADTDADDTDAGPMGPSYQASRAAFEQGRGVRSSPPPAGVPVESNPPPAPEPGAPIPSPSPATSETAMPVVMPPPVPGPAPDAEAPAATSPAPPTEAARPSAAVSPMFMAPPPPPPEVVSS</sequence>
<organism evidence="8">
    <name type="scientific">Fonticula alba</name>
    <name type="common">Slime mold</name>
    <dbReference type="NCBI Taxonomy" id="691883"/>
    <lineage>
        <taxon>Eukaryota</taxon>
        <taxon>Rotosphaerida</taxon>
        <taxon>Fonticulaceae</taxon>
        <taxon>Fonticula</taxon>
    </lineage>
</organism>
<feature type="compositionally biased region" description="Pro residues" evidence="6">
    <location>
        <begin position="238"/>
        <end position="264"/>
    </location>
</feature>
<evidence type="ECO:0000313" key="9">
    <source>
        <dbReference type="Proteomes" id="UP000030693"/>
    </source>
</evidence>
<keyword evidence="4" id="KW-0472">Membrane</keyword>
<feature type="compositionally biased region" description="Pro residues" evidence="6">
    <location>
        <begin position="275"/>
        <end position="284"/>
    </location>
</feature>
<feature type="region of interest" description="Disordered" evidence="6">
    <location>
        <begin position="205"/>
        <end position="325"/>
    </location>
</feature>
<keyword evidence="9" id="KW-1185">Reference proteome</keyword>
<evidence type="ECO:0000256" key="3">
    <source>
        <dbReference type="ARBA" id="ARBA00023034"/>
    </source>
</evidence>
<evidence type="ECO:0000256" key="6">
    <source>
        <dbReference type="SAM" id="MobiDB-lite"/>
    </source>
</evidence>